<accession>A0A0V1DRK5</accession>
<keyword evidence="3" id="KW-1185">Reference proteome</keyword>
<keyword evidence="1" id="KW-1133">Transmembrane helix</keyword>
<feature type="transmembrane region" description="Helical" evidence="1">
    <location>
        <begin position="26"/>
        <end position="45"/>
    </location>
</feature>
<proteinExistence type="predicted"/>
<evidence type="ECO:0000313" key="3">
    <source>
        <dbReference type="Proteomes" id="UP000054995"/>
    </source>
</evidence>
<gene>
    <name evidence="2" type="ORF">T4D_11424</name>
</gene>
<comment type="caution">
    <text evidence="2">The sequence shown here is derived from an EMBL/GenBank/DDBJ whole genome shotgun (WGS) entry which is preliminary data.</text>
</comment>
<keyword evidence="1" id="KW-0812">Transmembrane</keyword>
<protein>
    <submittedName>
        <fullName evidence="2">Uncharacterized protein</fullName>
    </submittedName>
</protein>
<evidence type="ECO:0000256" key="1">
    <source>
        <dbReference type="SAM" id="Phobius"/>
    </source>
</evidence>
<evidence type="ECO:0000313" key="2">
    <source>
        <dbReference type="EMBL" id="KRY64192.1"/>
    </source>
</evidence>
<keyword evidence="1" id="KW-0472">Membrane</keyword>
<reference evidence="2 3" key="1">
    <citation type="submission" date="2015-01" db="EMBL/GenBank/DDBJ databases">
        <title>Evolution of Trichinella species and genotypes.</title>
        <authorList>
            <person name="Korhonen P.K."/>
            <person name="Edoardo P."/>
            <person name="Giuseppe L.R."/>
            <person name="Gasser R.B."/>
        </authorList>
    </citation>
    <scope>NUCLEOTIDE SEQUENCE [LARGE SCALE GENOMIC DNA]</scope>
    <source>
        <strain evidence="2">ISS470</strain>
    </source>
</reference>
<name>A0A0V1DRK5_TRIPS</name>
<dbReference type="Proteomes" id="UP000054995">
    <property type="component" value="Unassembled WGS sequence"/>
</dbReference>
<sequence length="48" mass="5678">MIRNGYMYGRRIGELYRIIENGHLPLLVYFSLLMTLVVFGFSYFGRIS</sequence>
<organism evidence="2 3">
    <name type="scientific">Trichinella pseudospiralis</name>
    <name type="common">Parasitic roundworm</name>
    <dbReference type="NCBI Taxonomy" id="6337"/>
    <lineage>
        <taxon>Eukaryota</taxon>
        <taxon>Metazoa</taxon>
        <taxon>Ecdysozoa</taxon>
        <taxon>Nematoda</taxon>
        <taxon>Enoplea</taxon>
        <taxon>Dorylaimia</taxon>
        <taxon>Trichinellida</taxon>
        <taxon>Trichinellidae</taxon>
        <taxon>Trichinella</taxon>
    </lineage>
</organism>
<dbReference type="AlphaFoldDB" id="A0A0V1DRK5"/>
<dbReference type="EMBL" id="JYDT01001711">
    <property type="protein sequence ID" value="KRY64192.1"/>
    <property type="molecule type" value="Genomic_DNA"/>
</dbReference>